<protein>
    <submittedName>
        <fullName evidence="1">Uncharacterized protein</fullName>
    </submittedName>
</protein>
<dbReference type="AlphaFoldDB" id="A0A1J3JEG6"/>
<name>A0A1J3JEG6_NOCCA</name>
<reference evidence="1" key="1">
    <citation type="submission" date="2016-07" db="EMBL/GenBank/DDBJ databases">
        <title>De novo transcriptome assembly of four accessions of the metal hyperaccumulator plant Noccaea caerulescens.</title>
        <authorList>
            <person name="Blande D."/>
            <person name="Halimaa P."/>
            <person name="Tervahauta A.I."/>
            <person name="Aarts M.G."/>
            <person name="Karenlampi S.O."/>
        </authorList>
    </citation>
    <scope>NUCLEOTIDE SEQUENCE</scope>
</reference>
<gene>
    <name evidence="1" type="ORF">MP_TR24353_c1_g1_i1_g.70697</name>
</gene>
<organism evidence="1">
    <name type="scientific">Noccaea caerulescens</name>
    <name type="common">Alpine penny-cress</name>
    <name type="synonym">Thlaspi caerulescens</name>
    <dbReference type="NCBI Taxonomy" id="107243"/>
    <lineage>
        <taxon>Eukaryota</taxon>
        <taxon>Viridiplantae</taxon>
        <taxon>Streptophyta</taxon>
        <taxon>Embryophyta</taxon>
        <taxon>Tracheophyta</taxon>
        <taxon>Spermatophyta</taxon>
        <taxon>Magnoliopsida</taxon>
        <taxon>eudicotyledons</taxon>
        <taxon>Gunneridae</taxon>
        <taxon>Pentapetalae</taxon>
        <taxon>rosids</taxon>
        <taxon>malvids</taxon>
        <taxon>Brassicales</taxon>
        <taxon>Brassicaceae</taxon>
        <taxon>Coluteocarpeae</taxon>
        <taxon>Noccaea</taxon>
    </lineage>
</organism>
<proteinExistence type="predicted"/>
<accession>A0A1J3JEG6</accession>
<sequence length="92" mass="10592">MRTLSIFHNGLHRNRFFFNLPTSLRAVSSYISIYDPPTLTPTLLQFTQSSTRSRTVVCLHELYKAHLAKDLIAITTEVMLVLCKLLELEKLL</sequence>
<dbReference type="EMBL" id="GEVM01015153">
    <property type="protein sequence ID" value="JAU90785.1"/>
    <property type="molecule type" value="Transcribed_RNA"/>
</dbReference>
<evidence type="ECO:0000313" key="1">
    <source>
        <dbReference type="EMBL" id="JAU90785.1"/>
    </source>
</evidence>